<evidence type="ECO:0008006" key="5">
    <source>
        <dbReference type="Google" id="ProtNLM"/>
    </source>
</evidence>
<proteinExistence type="predicted"/>
<gene>
    <name evidence="3" type="ORF">M0R45_010914</name>
</gene>
<sequence length="259" mass="28846">MDYTKAKAFCMQPYGTLTSQGSEIIPMERPRPPSPPIKVKLKSNCLKCQMKLKNKLQKMNGVDDVDLVPERGGIVTVSGSIDSKVLMDVIRNNYKNAKLLCPFDQKKPSKNNVGKTCSCSGDVHDDDEDDDNHDFALNNRDNNASISEPKKEKKKCGIMRFFGKKSNPTAMRPPPPRPPPGPRLPMGFPTNGFFPGPPRPGFLPGMSWMPPNGPPPPYGYLGGPPLPAGYVFPFPRSPPRSNPMVHYTSYMDNYRYPNY</sequence>
<protein>
    <recommendedName>
        <fullName evidence="5">HMA domain-containing protein</fullName>
    </recommendedName>
</protein>
<comment type="caution">
    <text evidence="3">The sequence shown here is derived from an EMBL/GenBank/DDBJ whole genome shotgun (WGS) entry which is preliminary data.</text>
</comment>
<feature type="region of interest" description="Disordered" evidence="2">
    <location>
        <begin position="130"/>
        <end position="150"/>
    </location>
</feature>
<dbReference type="Gene3D" id="3.30.70.100">
    <property type="match status" value="1"/>
</dbReference>
<dbReference type="GO" id="GO:0046872">
    <property type="term" value="F:metal ion binding"/>
    <property type="evidence" value="ECO:0007669"/>
    <property type="project" value="UniProtKB-KW"/>
</dbReference>
<dbReference type="PANTHER" id="PTHR45868:SF74">
    <property type="entry name" value="HEAVY METAL-ASSOCIATED ISOPRENYLATED PLANT PROTEIN 33"/>
    <property type="match status" value="1"/>
</dbReference>
<reference evidence="3 4" key="1">
    <citation type="journal article" date="2023" name="G3 (Bethesda)">
        <title>A chromosome-length genome assembly and annotation of blackberry (Rubus argutus, cv. 'Hillquist').</title>
        <authorList>
            <person name="Bruna T."/>
            <person name="Aryal R."/>
            <person name="Dudchenko O."/>
            <person name="Sargent D.J."/>
            <person name="Mead D."/>
            <person name="Buti M."/>
            <person name="Cavallini A."/>
            <person name="Hytonen T."/>
            <person name="Andres J."/>
            <person name="Pham M."/>
            <person name="Weisz D."/>
            <person name="Mascagni F."/>
            <person name="Usai G."/>
            <person name="Natali L."/>
            <person name="Bassil N."/>
            <person name="Fernandez G.E."/>
            <person name="Lomsadze A."/>
            <person name="Armour M."/>
            <person name="Olukolu B."/>
            <person name="Poorten T."/>
            <person name="Britton C."/>
            <person name="Davik J."/>
            <person name="Ashrafi H."/>
            <person name="Aiden E.L."/>
            <person name="Borodovsky M."/>
            <person name="Worthington M."/>
        </authorList>
    </citation>
    <scope>NUCLEOTIDE SEQUENCE [LARGE SCALE GENOMIC DNA]</scope>
    <source>
        <strain evidence="3">PI 553951</strain>
    </source>
</reference>
<dbReference type="AlphaFoldDB" id="A0AAW1Y8P9"/>
<evidence type="ECO:0000313" key="3">
    <source>
        <dbReference type="EMBL" id="KAK9945394.1"/>
    </source>
</evidence>
<dbReference type="PANTHER" id="PTHR45868">
    <property type="entry name" value="HEAVY METAL-ASSOCIATED ISOPRENYLATED PLANT PROTEIN 33-RELATED"/>
    <property type="match status" value="1"/>
</dbReference>
<keyword evidence="4" id="KW-1185">Reference proteome</keyword>
<evidence type="ECO:0000313" key="4">
    <source>
        <dbReference type="Proteomes" id="UP001457282"/>
    </source>
</evidence>
<name>A0AAW1Y8P9_RUBAR</name>
<organism evidence="3 4">
    <name type="scientific">Rubus argutus</name>
    <name type="common">Southern blackberry</name>
    <dbReference type="NCBI Taxonomy" id="59490"/>
    <lineage>
        <taxon>Eukaryota</taxon>
        <taxon>Viridiplantae</taxon>
        <taxon>Streptophyta</taxon>
        <taxon>Embryophyta</taxon>
        <taxon>Tracheophyta</taxon>
        <taxon>Spermatophyta</taxon>
        <taxon>Magnoliopsida</taxon>
        <taxon>eudicotyledons</taxon>
        <taxon>Gunneridae</taxon>
        <taxon>Pentapetalae</taxon>
        <taxon>rosids</taxon>
        <taxon>fabids</taxon>
        <taxon>Rosales</taxon>
        <taxon>Rosaceae</taxon>
        <taxon>Rosoideae</taxon>
        <taxon>Rosoideae incertae sedis</taxon>
        <taxon>Rubus</taxon>
    </lineage>
</organism>
<keyword evidence="1" id="KW-0479">Metal-binding</keyword>
<dbReference type="EMBL" id="JBEDUW010000002">
    <property type="protein sequence ID" value="KAK9945394.1"/>
    <property type="molecule type" value="Genomic_DNA"/>
</dbReference>
<accession>A0AAW1Y8P9</accession>
<dbReference type="Proteomes" id="UP001457282">
    <property type="component" value="Unassembled WGS sequence"/>
</dbReference>
<evidence type="ECO:0000256" key="1">
    <source>
        <dbReference type="ARBA" id="ARBA00022723"/>
    </source>
</evidence>
<evidence type="ECO:0000256" key="2">
    <source>
        <dbReference type="SAM" id="MobiDB-lite"/>
    </source>
</evidence>